<comment type="function">
    <text evidence="13">Required for the formation of a threonylcarbamoyl group on adenosine at position 37 (t(6)A37) in tRNAs that read codons beginning with adenine.</text>
</comment>
<dbReference type="EC" id="2.7.7.87" evidence="3 13"/>
<organism evidence="16 17">
    <name type="scientific">Sphingobium chlorophenolicum</name>
    <dbReference type="NCBI Taxonomy" id="46429"/>
    <lineage>
        <taxon>Bacteria</taxon>
        <taxon>Pseudomonadati</taxon>
        <taxon>Pseudomonadota</taxon>
        <taxon>Alphaproteobacteria</taxon>
        <taxon>Sphingomonadales</taxon>
        <taxon>Sphingomonadaceae</taxon>
        <taxon>Sphingobium</taxon>
    </lineage>
</organism>
<feature type="binding site" evidence="14">
    <location>
        <position position="143"/>
    </location>
    <ligand>
        <name>ATP</name>
        <dbReference type="ChEBI" id="CHEBI:30616"/>
    </ligand>
</feature>
<dbReference type="GO" id="GO:0003725">
    <property type="term" value="F:double-stranded RNA binding"/>
    <property type="evidence" value="ECO:0007669"/>
    <property type="project" value="UniProtKB-UniRule"/>
</dbReference>
<evidence type="ECO:0000313" key="17">
    <source>
        <dbReference type="Proteomes" id="UP000028411"/>
    </source>
</evidence>
<evidence type="ECO:0000256" key="14">
    <source>
        <dbReference type="PIRSR" id="PIRSR004930-1"/>
    </source>
</evidence>
<dbReference type="InterPro" id="IPR006070">
    <property type="entry name" value="Sua5-like_dom"/>
</dbReference>
<evidence type="ECO:0000256" key="7">
    <source>
        <dbReference type="ARBA" id="ARBA00022694"/>
    </source>
</evidence>
<evidence type="ECO:0000256" key="1">
    <source>
        <dbReference type="ARBA" id="ARBA00004496"/>
    </source>
</evidence>
<name>A0A081RGZ4_SPHCR</name>
<keyword evidence="10 13" id="KW-0067">ATP-binding</keyword>
<keyword evidence="7 13" id="KW-0819">tRNA processing</keyword>
<feature type="binding site" evidence="14">
    <location>
        <position position="257"/>
    </location>
    <ligand>
        <name>ATP</name>
        <dbReference type="ChEBI" id="CHEBI:30616"/>
    </ligand>
</feature>
<comment type="similarity">
    <text evidence="2 13">Belongs to the SUA5 family.</text>
</comment>
<dbReference type="EMBL" id="JFHR01000010">
    <property type="protein sequence ID" value="KEQ54467.1"/>
    <property type="molecule type" value="Genomic_DNA"/>
</dbReference>
<evidence type="ECO:0000256" key="6">
    <source>
        <dbReference type="ARBA" id="ARBA00022679"/>
    </source>
</evidence>
<protein>
    <recommendedName>
        <fullName evidence="4 13">Threonylcarbamoyl-AMP synthase</fullName>
        <shortName evidence="13">TC-AMP synthase</shortName>
        <ecNumber evidence="3 13">2.7.7.87</ecNumber>
    </recommendedName>
    <alternativeName>
        <fullName evidence="11 13">L-threonylcarbamoyladenylate synthase</fullName>
    </alternativeName>
</protein>
<dbReference type="eggNOG" id="COG0009">
    <property type="taxonomic scope" value="Bacteria"/>
</dbReference>
<feature type="binding site" evidence="14">
    <location>
        <position position="207"/>
    </location>
    <ligand>
        <name>L-threonine</name>
        <dbReference type="ChEBI" id="CHEBI:57926"/>
    </ligand>
</feature>
<comment type="caution">
    <text evidence="16">The sequence shown here is derived from an EMBL/GenBank/DDBJ whole genome shotgun (WGS) entry which is preliminary data.</text>
</comment>
<evidence type="ECO:0000256" key="8">
    <source>
        <dbReference type="ARBA" id="ARBA00022695"/>
    </source>
</evidence>
<dbReference type="Pfam" id="PF03481">
    <property type="entry name" value="Sua5_C"/>
    <property type="match status" value="1"/>
</dbReference>
<feature type="binding site" evidence="14">
    <location>
        <position position="60"/>
    </location>
    <ligand>
        <name>L-threonine</name>
        <dbReference type="ChEBI" id="CHEBI:57926"/>
    </ligand>
</feature>
<keyword evidence="6 13" id="KW-0808">Transferase</keyword>
<dbReference type="InterPro" id="IPR050156">
    <property type="entry name" value="TC-AMP_synthase_SUA5"/>
</dbReference>
<sequence>MSFFCSNGLLLPEIGAYTAGVVTIPNPVFSTRISRYGSEALREAALLIRAGEPVAVPTETVYGLAADATDSNAVAAIYTAKGRPSFNPLIVHVADREMAGRLADFSPVADRLAERFWPGALTLVLPVRADSGLSPLVMAGLPTVALRLPAHPAMRALIRESGRPLAAPSANRSGSISPTRAEHVLASLNGKIRMILDEGPTSEGLESTIAAPQSDRIRLLRPGPVTAAMLEEASRLPVVAGADNGKIEAPGQLESHYAPSKPVRLNALKAEKDEYLIGFGLMPCHMNLSPDADLREAAAHLFAALHVADASAAERIAVAPIPNEGIGVAINDRLRRAAA</sequence>
<evidence type="ECO:0000256" key="10">
    <source>
        <dbReference type="ARBA" id="ARBA00022840"/>
    </source>
</evidence>
<keyword evidence="5 13" id="KW-0963">Cytoplasm</keyword>
<dbReference type="PATRIC" id="fig|46429.4.peg.1238"/>
<gene>
    <name evidence="16" type="ORF">BV95_01275</name>
</gene>
<dbReference type="Pfam" id="PF01300">
    <property type="entry name" value="Sua5_yciO_yrdC"/>
    <property type="match status" value="1"/>
</dbReference>
<keyword evidence="9 13" id="KW-0547">Nucleotide-binding</keyword>
<dbReference type="GO" id="GO:0061710">
    <property type="term" value="F:L-threonylcarbamoyladenylate synthase"/>
    <property type="evidence" value="ECO:0007669"/>
    <property type="project" value="UniProtKB-EC"/>
</dbReference>
<evidence type="ECO:0000256" key="3">
    <source>
        <dbReference type="ARBA" id="ARBA00012584"/>
    </source>
</evidence>
<evidence type="ECO:0000256" key="13">
    <source>
        <dbReference type="PIRNR" id="PIRNR004930"/>
    </source>
</evidence>
<feature type="binding site" evidence="14">
    <location>
        <position position="169"/>
    </location>
    <ligand>
        <name>ATP</name>
        <dbReference type="ChEBI" id="CHEBI:30616"/>
    </ligand>
</feature>
<feature type="domain" description="YrdC-like" evidence="15">
    <location>
        <begin position="38"/>
        <end position="225"/>
    </location>
</feature>
<dbReference type="Proteomes" id="UP000028411">
    <property type="component" value="Unassembled WGS sequence"/>
</dbReference>
<dbReference type="PIRSF" id="PIRSF004930">
    <property type="entry name" value="Tln_factor_SUA5"/>
    <property type="match status" value="1"/>
</dbReference>
<evidence type="ECO:0000256" key="5">
    <source>
        <dbReference type="ARBA" id="ARBA00022490"/>
    </source>
</evidence>
<feature type="binding site" evidence="14">
    <location>
        <position position="92"/>
    </location>
    <ligand>
        <name>L-threonine</name>
        <dbReference type="ChEBI" id="CHEBI:57926"/>
    </ligand>
</feature>
<dbReference type="PANTHER" id="PTHR17490">
    <property type="entry name" value="SUA5"/>
    <property type="match status" value="1"/>
</dbReference>
<dbReference type="InterPro" id="IPR005145">
    <property type="entry name" value="Sua5_C"/>
</dbReference>
<feature type="binding site" evidence="14">
    <location>
        <position position="83"/>
    </location>
    <ligand>
        <name>ATP</name>
        <dbReference type="ChEBI" id="CHEBI:30616"/>
    </ligand>
</feature>
<dbReference type="InterPro" id="IPR017945">
    <property type="entry name" value="DHBP_synth_RibB-like_a/b_dom"/>
</dbReference>
<evidence type="ECO:0000313" key="16">
    <source>
        <dbReference type="EMBL" id="KEQ54467.1"/>
    </source>
</evidence>
<dbReference type="InterPro" id="IPR038385">
    <property type="entry name" value="Sua5/YwlC_C"/>
</dbReference>
<dbReference type="NCBIfam" id="TIGR00057">
    <property type="entry name" value="L-threonylcarbamoyladenylate synthase"/>
    <property type="match status" value="1"/>
</dbReference>
<proteinExistence type="inferred from homology"/>
<feature type="binding site" evidence="14">
    <location>
        <position position="177"/>
    </location>
    <ligand>
        <name>ATP</name>
        <dbReference type="ChEBI" id="CHEBI:30616"/>
    </ligand>
</feature>
<accession>A0A081RGZ4</accession>
<feature type="binding site" evidence="14">
    <location>
        <position position="167"/>
    </location>
    <ligand>
        <name>L-threonine</name>
        <dbReference type="ChEBI" id="CHEBI:57926"/>
    </ligand>
</feature>
<reference evidence="16 17" key="1">
    <citation type="submission" date="2014-02" db="EMBL/GenBank/DDBJ databases">
        <title>Whole genome sequence of Sphingobium chlorophenolicum NBRC 16172.</title>
        <authorList>
            <person name="Gan H.M."/>
            <person name="Gan H.Y."/>
            <person name="Chew T.H."/>
            <person name="Savka M.A."/>
        </authorList>
    </citation>
    <scope>NUCLEOTIDE SEQUENCE [LARGE SCALE GENOMIC DNA]</scope>
    <source>
        <strain evidence="16 17">NBRC 16172</strain>
    </source>
</reference>
<evidence type="ECO:0000256" key="4">
    <source>
        <dbReference type="ARBA" id="ARBA00015492"/>
    </source>
</evidence>
<dbReference type="GO" id="GO:0005524">
    <property type="term" value="F:ATP binding"/>
    <property type="evidence" value="ECO:0007669"/>
    <property type="project" value="UniProtKB-UniRule"/>
</dbReference>
<evidence type="ECO:0000259" key="15">
    <source>
        <dbReference type="PROSITE" id="PS51163"/>
    </source>
</evidence>
<dbReference type="Gene3D" id="3.90.870.10">
    <property type="entry name" value="DHBP synthase"/>
    <property type="match status" value="1"/>
</dbReference>
<dbReference type="Gene3D" id="3.40.50.11030">
    <property type="entry name" value="Threonylcarbamoyl-AMP synthase, C-terminal domain"/>
    <property type="match status" value="1"/>
</dbReference>
<feature type="binding site" evidence="14">
    <location>
        <position position="221"/>
    </location>
    <ligand>
        <name>ATP</name>
        <dbReference type="ChEBI" id="CHEBI:30616"/>
    </ligand>
</feature>
<evidence type="ECO:0000256" key="12">
    <source>
        <dbReference type="ARBA" id="ARBA00048366"/>
    </source>
</evidence>
<feature type="binding site" evidence="14">
    <location>
        <position position="147"/>
    </location>
    <ligand>
        <name>L-threonine</name>
        <dbReference type="ChEBI" id="CHEBI:57926"/>
    </ligand>
</feature>
<evidence type="ECO:0000256" key="11">
    <source>
        <dbReference type="ARBA" id="ARBA00029774"/>
    </source>
</evidence>
<dbReference type="PANTHER" id="PTHR17490:SF16">
    <property type="entry name" value="THREONYLCARBAMOYL-AMP SYNTHASE"/>
    <property type="match status" value="1"/>
</dbReference>
<dbReference type="SUPFAM" id="SSF55821">
    <property type="entry name" value="YrdC/RibB"/>
    <property type="match status" value="1"/>
</dbReference>
<dbReference type="GO" id="GO:0000049">
    <property type="term" value="F:tRNA binding"/>
    <property type="evidence" value="ECO:0007669"/>
    <property type="project" value="TreeGrafter"/>
</dbReference>
<feature type="binding site" evidence="14">
    <location>
        <position position="87"/>
    </location>
    <ligand>
        <name>ATP</name>
        <dbReference type="ChEBI" id="CHEBI:30616"/>
    </ligand>
</feature>
<dbReference type="InterPro" id="IPR010923">
    <property type="entry name" value="T(6)A37_SUA5"/>
</dbReference>
<dbReference type="GO" id="GO:0008033">
    <property type="term" value="P:tRNA processing"/>
    <property type="evidence" value="ECO:0007669"/>
    <property type="project" value="UniProtKB-KW"/>
</dbReference>
<dbReference type="GO" id="GO:0005737">
    <property type="term" value="C:cytoplasm"/>
    <property type="evidence" value="ECO:0007669"/>
    <property type="project" value="UniProtKB-SubCell"/>
</dbReference>
<dbReference type="GO" id="GO:0006450">
    <property type="term" value="P:regulation of translational fidelity"/>
    <property type="evidence" value="ECO:0007669"/>
    <property type="project" value="TreeGrafter"/>
</dbReference>
<evidence type="ECO:0000256" key="2">
    <source>
        <dbReference type="ARBA" id="ARBA00007663"/>
    </source>
</evidence>
<comment type="catalytic activity">
    <reaction evidence="12 13">
        <text>L-threonine + hydrogencarbonate + ATP = L-threonylcarbamoyladenylate + diphosphate + H2O</text>
        <dbReference type="Rhea" id="RHEA:36407"/>
        <dbReference type="ChEBI" id="CHEBI:15377"/>
        <dbReference type="ChEBI" id="CHEBI:17544"/>
        <dbReference type="ChEBI" id="CHEBI:30616"/>
        <dbReference type="ChEBI" id="CHEBI:33019"/>
        <dbReference type="ChEBI" id="CHEBI:57926"/>
        <dbReference type="ChEBI" id="CHEBI:73682"/>
        <dbReference type="EC" id="2.7.7.87"/>
    </reaction>
</comment>
<evidence type="ECO:0000256" key="9">
    <source>
        <dbReference type="ARBA" id="ARBA00022741"/>
    </source>
</evidence>
<comment type="subcellular location">
    <subcellularLocation>
        <location evidence="1 13">Cytoplasm</location>
    </subcellularLocation>
</comment>
<keyword evidence="8 13" id="KW-0548">Nucleotidyltransferase</keyword>
<dbReference type="PROSITE" id="PS51163">
    <property type="entry name" value="YRDC"/>
    <property type="match status" value="1"/>
</dbReference>
<dbReference type="AlphaFoldDB" id="A0A081RGZ4"/>